<keyword evidence="2" id="KW-1133">Transmembrane helix</keyword>
<dbReference type="InterPro" id="IPR007813">
    <property type="entry name" value="PilN"/>
</dbReference>
<keyword evidence="2" id="KW-0472">Membrane</keyword>
<dbReference type="InterPro" id="IPR052534">
    <property type="entry name" value="Extracell_DNA_Util/SecSys_Comp"/>
</dbReference>
<accession>A0A1R1MN74</accession>
<dbReference type="PANTHER" id="PTHR40278">
    <property type="entry name" value="DNA UTILIZATION PROTEIN HOFN"/>
    <property type="match status" value="1"/>
</dbReference>
<keyword evidence="1" id="KW-0175">Coiled coil</keyword>
<dbReference type="STRING" id="1914305.BLW93_00950"/>
<evidence type="ECO:0000313" key="3">
    <source>
        <dbReference type="EMBL" id="OMH41268.1"/>
    </source>
</evidence>
<gene>
    <name evidence="3" type="ORF">BLW93_00950</name>
</gene>
<evidence type="ECO:0000256" key="2">
    <source>
        <dbReference type="SAM" id="Phobius"/>
    </source>
</evidence>
<dbReference type="Pfam" id="PF05137">
    <property type="entry name" value="PilN"/>
    <property type="match status" value="1"/>
</dbReference>
<evidence type="ECO:0000313" key="4">
    <source>
        <dbReference type="Proteomes" id="UP000187408"/>
    </source>
</evidence>
<proteinExistence type="predicted"/>
<keyword evidence="4" id="KW-1185">Reference proteome</keyword>
<feature type="coiled-coil region" evidence="1">
    <location>
        <begin position="43"/>
        <end position="84"/>
    </location>
</feature>
<sequence length="183" mass="21546">MLRFNFLEKKETFVEKLLKPDVILAVLLALALAGGLSWYTGQLKMQEATLKQENARLDKELARLKKIQREEKRLIKTRETLQKKLQVISELDRKRDVPQYIYFFADRKNVPYGVWLTGLRQSGDNIFIEGGAYNLKLVSTFLKNIEQGLGSVKFRQTSYEEYKSKDTGKTYHYYKFQFNVEMK</sequence>
<feature type="transmembrane region" description="Helical" evidence="2">
    <location>
        <begin position="22"/>
        <end position="41"/>
    </location>
</feature>
<keyword evidence="2" id="KW-0812">Transmembrane</keyword>
<dbReference type="EMBL" id="MOEN01000002">
    <property type="protein sequence ID" value="OMH41268.1"/>
    <property type="molecule type" value="Genomic_DNA"/>
</dbReference>
<dbReference type="PANTHER" id="PTHR40278:SF1">
    <property type="entry name" value="DNA UTILIZATION PROTEIN HOFN"/>
    <property type="match status" value="1"/>
</dbReference>
<evidence type="ECO:0008006" key="5">
    <source>
        <dbReference type="Google" id="ProtNLM"/>
    </source>
</evidence>
<dbReference type="RefSeq" id="WP_076712240.1">
    <property type="nucleotide sequence ID" value="NZ_MOEN01000002.1"/>
</dbReference>
<protein>
    <recommendedName>
        <fullName evidence="5">Fimbrial assembly protein</fullName>
    </recommendedName>
</protein>
<name>A0A1R1MN74_9BACT</name>
<comment type="caution">
    <text evidence="3">The sequence shown here is derived from an EMBL/GenBank/DDBJ whole genome shotgun (WGS) entry which is preliminary data.</text>
</comment>
<evidence type="ECO:0000256" key="1">
    <source>
        <dbReference type="SAM" id="Coils"/>
    </source>
</evidence>
<reference evidence="3 4" key="1">
    <citation type="submission" date="2016-10" db="EMBL/GenBank/DDBJ databases">
        <title>Genome sequence of a sulfur-reducing bacterium Desulfurobacterium indicum K6013.</title>
        <authorList>
            <person name="Cao J."/>
            <person name="Shao Z."/>
            <person name="Alain K."/>
            <person name="Jebbar M."/>
        </authorList>
    </citation>
    <scope>NUCLEOTIDE SEQUENCE [LARGE SCALE GENOMIC DNA]</scope>
    <source>
        <strain evidence="3 4">K6013</strain>
    </source>
</reference>
<dbReference type="Proteomes" id="UP000187408">
    <property type="component" value="Unassembled WGS sequence"/>
</dbReference>
<dbReference type="AlphaFoldDB" id="A0A1R1MN74"/>
<organism evidence="3 4">
    <name type="scientific">Desulfurobacterium indicum</name>
    <dbReference type="NCBI Taxonomy" id="1914305"/>
    <lineage>
        <taxon>Bacteria</taxon>
        <taxon>Pseudomonadati</taxon>
        <taxon>Aquificota</taxon>
        <taxon>Aquificia</taxon>
        <taxon>Desulfurobacteriales</taxon>
        <taxon>Desulfurobacteriaceae</taxon>
        <taxon>Desulfurobacterium</taxon>
    </lineage>
</organism>
<dbReference type="OrthoDB" id="13865at2"/>